<feature type="chain" id="PRO_5015521535" description="DUF7729 domain-containing protein" evidence="2">
    <location>
        <begin position="25"/>
        <end position="444"/>
    </location>
</feature>
<dbReference type="Pfam" id="PF24855">
    <property type="entry name" value="DUF7729"/>
    <property type="match status" value="1"/>
</dbReference>
<dbReference type="AlphaFoldDB" id="A0A2S5B8V5"/>
<organism evidence="4 5">
    <name type="scientific">Rhodotorula taiwanensis</name>
    <dbReference type="NCBI Taxonomy" id="741276"/>
    <lineage>
        <taxon>Eukaryota</taxon>
        <taxon>Fungi</taxon>
        <taxon>Dikarya</taxon>
        <taxon>Basidiomycota</taxon>
        <taxon>Pucciniomycotina</taxon>
        <taxon>Microbotryomycetes</taxon>
        <taxon>Sporidiobolales</taxon>
        <taxon>Sporidiobolaceae</taxon>
        <taxon>Rhodotorula</taxon>
    </lineage>
</organism>
<keyword evidence="5" id="KW-1185">Reference proteome</keyword>
<feature type="domain" description="DUF7729" evidence="3">
    <location>
        <begin position="71"/>
        <end position="195"/>
    </location>
</feature>
<keyword evidence="2" id="KW-0732">Signal</keyword>
<feature type="signal peptide" evidence="2">
    <location>
        <begin position="1"/>
        <end position="24"/>
    </location>
</feature>
<evidence type="ECO:0000259" key="3">
    <source>
        <dbReference type="Pfam" id="PF24855"/>
    </source>
</evidence>
<dbReference type="InterPro" id="IPR056146">
    <property type="entry name" value="DUF7729"/>
</dbReference>
<accession>A0A2S5B8V5</accession>
<dbReference type="Proteomes" id="UP000237144">
    <property type="component" value="Unassembled WGS sequence"/>
</dbReference>
<protein>
    <recommendedName>
        <fullName evidence="3">DUF7729 domain-containing protein</fullName>
    </recommendedName>
</protein>
<evidence type="ECO:0000256" key="1">
    <source>
        <dbReference type="SAM" id="MobiDB-lite"/>
    </source>
</evidence>
<dbReference type="EMBL" id="PJQD01000038">
    <property type="protein sequence ID" value="POY73195.1"/>
    <property type="molecule type" value="Genomic_DNA"/>
</dbReference>
<feature type="region of interest" description="Disordered" evidence="1">
    <location>
        <begin position="35"/>
        <end position="58"/>
    </location>
</feature>
<dbReference type="OrthoDB" id="5588482at2759"/>
<sequence length="444" mass="43921">MPSLSTAWTVAVAALAVTAPRALAQDASAVSPSQASAAPSASQSASSTTSQAATPAATGTASNPLIPASVSSQCQAFLTDLNSNDAIAACTAPLLTTVNSFHASSASASATTFSSSSSQIQSALNDLCSAPACDDGLVRALLGQFNGNCSAELQSSNQVVLGSYDALYVLSPLRNAVCSRDDSGGFCVDDIASRSMPTTSTGTNATSVVASVAASNSAAAASSASAVPSAAVVGDATNSTVPALKSNFAILAATSDAGADYSIPVPAPPSLYVQITKVARRLLRRQWASGSGGVAPASATSTGVPAAAASPVGISDAGVHAFDVPSILPDAQTWSASNLPFLFLSPNMSSSVLCSSCTKTILSSYVAWESRMPYALGLANSPLLSGQGNLWTGLGQVCGSGFLQAVTQQAGETNLAGGALSSVSRVGAATIVGLASVVAFTLYL</sequence>
<gene>
    <name evidence="4" type="ORF">BMF94_3528</name>
</gene>
<evidence type="ECO:0000313" key="4">
    <source>
        <dbReference type="EMBL" id="POY73195.1"/>
    </source>
</evidence>
<evidence type="ECO:0000256" key="2">
    <source>
        <dbReference type="SAM" id="SignalP"/>
    </source>
</evidence>
<comment type="caution">
    <text evidence="4">The sequence shown here is derived from an EMBL/GenBank/DDBJ whole genome shotgun (WGS) entry which is preliminary data.</text>
</comment>
<proteinExistence type="predicted"/>
<name>A0A2S5B8V5_9BASI</name>
<reference evidence="4 5" key="1">
    <citation type="journal article" date="2018" name="Front. Microbiol.">
        <title>Prospects for Fungal Bioremediation of Acidic Radioactive Waste Sites: Characterization and Genome Sequence of Rhodotorula taiwanensis MD1149.</title>
        <authorList>
            <person name="Tkavc R."/>
            <person name="Matrosova V.Y."/>
            <person name="Grichenko O.E."/>
            <person name="Gostincar C."/>
            <person name="Volpe R.P."/>
            <person name="Klimenkova P."/>
            <person name="Gaidamakova E.K."/>
            <person name="Zhou C.E."/>
            <person name="Stewart B.J."/>
            <person name="Lyman M.G."/>
            <person name="Malfatti S.A."/>
            <person name="Rubinfeld B."/>
            <person name="Courtot M."/>
            <person name="Singh J."/>
            <person name="Dalgard C.L."/>
            <person name="Hamilton T."/>
            <person name="Frey K.G."/>
            <person name="Gunde-Cimerman N."/>
            <person name="Dugan L."/>
            <person name="Daly M.J."/>
        </authorList>
    </citation>
    <scope>NUCLEOTIDE SEQUENCE [LARGE SCALE GENOMIC DNA]</scope>
    <source>
        <strain evidence="4 5">MD1149</strain>
    </source>
</reference>
<evidence type="ECO:0000313" key="5">
    <source>
        <dbReference type="Proteomes" id="UP000237144"/>
    </source>
</evidence>